<reference evidence="3 4" key="1">
    <citation type="submission" date="2016-05" db="EMBL/GenBank/DDBJ databases">
        <title>Niabella ginsenosidivorans BS26 whole genome sequencing.</title>
        <authorList>
            <person name="Im W.T."/>
            <person name="Siddiqi M.Z."/>
        </authorList>
    </citation>
    <scope>NUCLEOTIDE SEQUENCE [LARGE SCALE GENOMIC DNA]</scope>
    <source>
        <strain evidence="3 4">BS26</strain>
    </source>
</reference>
<dbReference type="PANTHER" id="PTHR33055">
    <property type="entry name" value="TRANSPOSASE FOR INSERTION SEQUENCE ELEMENT IS1111A"/>
    <property type="match status" value="1"/>
</dbReference>
<feature type="domain" description="Transposase IS110-like N-terminal" evidence="1">
    <location>
        <begin position="12"/>
        <end position="156"/>
    </location>
</feature>
<dbReference type="KEGG" id="nia:A8C56_07910"/>
<gene>
    <name evidence="3" type="ORF">A8C56_07910</name>
</gene>
<accession>A0A1A9I870</accession>
<dbReference type="InterPro" id="IPR002525">
    <property type="entry name" value="Transp_IS110-like_N"/>
</dbReference>
<proteinExistence type="predicted"/>
<dbReference type="EMBL" id="CP015772">
    <property type="protein sequence ID" value="ANH83783.1"/>
    <property type="molecule type" value="Genomic_DNA"/>
</dbReference>
<dbReference type="InterPro" id="IPR047650">
    <property type="entry name" value="Transpos_IS110"/>
</dbReference>
<name>A0A1A9I870_9BACT</name>
<evidence type="ECO:0000259" key="2">
    <source>
        <dbReference type="Pfam" id="PF02371"/>
    </source>
</evidence>
<sequence>MVRMPIVNSDAAGIDISATIHAVAVPIDRDEESVRLFGGFTEDLKAIAEWLRQCSITSVAMESTGVYWKPLYMILIENGFEVLLVNAKHVKNVTGRKTDEEDARWIQKLHSCGLLKSSFIPDNATEQLRTLVRHRKRLLEDSSKYVQRMQKALELMNIKIHCVISDLMGKTGTAIIEAILAGERMPKNFLIHVDGRIKADSEKITQSLTGNWREEQLFLLEENYSLYQYIQQRIISCESKIEKYFKSVITNSEGIHQKQISTERQTRKSRQKKKNDPLFDVRGYLYRIHGVDVTEIFGISETSALEILAETGTDLSKWEDEKKFVSWLNLCPNNKISGGKLISSMVMSKKSGYVAQSFRAAANGLQRSDHWLGDYFRRMKTKGGNKYAIIATARKLAIIYYKMVRYKQEFNPIDAETYRQKYKAVKIAWLEKQLSRLKVA</sequence>
<evidence type="ECO:0000313" key="4">
    <source>
        <dbReference type="Proteomes" id="UP000077667"/>
    </source>
</evidence>
<dbReference type="Pfam" id="PF02371">
    <property type="entry name" value="Transposase_20"/>
    <property type="match status" value="1"/>
</dbReference>
<dbReference type="NCBIfam" id="NF033542">
    <property type="entry name" value="transpos_IS110"/>
    <property type="match status" value="1"/>
</dbReference>
<dbReference type="Proteomes" id="UP000077667">
    <property type="component" value="Chromosome"/>
</dbReference>
<organism evidence="3 4">
    <name type="scientific">Niabella ginsenosidivorans</name>
    <dbReference type="NCBI Taxonomy" id="1176587"/>
    <lineage>
        <taxon>Bacteria</taxon>
        <taxon>Pseudomonadati</taxon>
        <taxon>Bacteroidota</taxon>
        <taxon>Chitinophagia</taxon>
        <taxon>Chitinophagales</taxon>
        <taxon>Chitinophagaceae</taxon>
        <taxon>Niabella</taxon>
    </lineage>
</organism>
<dbReference type="AlphaFoldDB" id="A0A1A9I870"/>
<dbReference type="PANTHER" id="PTHR33055:SF13">
    <property type="entry name" value="TRANSPOSASE"/>
    <property type="match status" value="1"/>
</dbReference>
<protein>
    <submittedName>
        <fullName evidence="3">Uncharacterized protein</fullName>
    </submittedName>
</protein>
<evidence type="ECO:0000313" key="3">
    <source>
        <dbReference type="EMBL" id="ANH83783.1"/>
    </source>
</evidence>
<dbReference type="Pfam" id="PF01548">
    <property type="entry name" value="DEDD_Tnp_IS110"/>
    <property type="match status" value="1"/>
</dbReference>
<dbReference type="InterPro" id="IPR003346">
    <property type="entry name" value="Transposase_20"/>
</dbReference>
<dbReference type="GO" id="GO:0004803">
    <property type="term" value="F:transposase activity"/>
    <property type="evidence" value="ECO:0007669"/>
    <property type="project" value="InterPro"/>
</dbReference>
<evidence type="ECO:0000259" key="1">
    <source>
        <dbReference type="Pfam" id="PF01548"/>
    </source>
</evidence>
<keyword evidence="4" id="KW-1185">Reference proteome</keyword>
<dbReference type="GO" id="GO:0006313">
    <property type="term" value="P:DNA transposition"/>
    <property type="evidence" value="ECO:0007669"/>
    <property type="project" value="InterPro"/>
</dbReference>
<feature type="domain" description="Transposase IS116/IS110/IS902 C-terminal" evidence="2">
    <location>
        <begin position="294"/>
        <end position="362"/>
    </location>
</feature>
<dbReference type="GO" id="GO:0003677">
    <property type="term" value="F:DNA binding"/>
    <property type="evidence" value="ECO:0007669"/>
    <property type="project" value="InterPro"/>
</dbReference>